<dbReference type="AlphaFoldDB" id="A0A9P4G7E8"/>
<evidence type="ECO:0000313" key="5">
    <source>
        <dbReference type="EMBL" id="KAF1840312.1"/>
    </source>
</evidence>
<dbReference type="GeneID" id="63853484"/>
<evidence type="ECO:0000256" key="3">
    <source>
        <dbReference type="ARBA" id="ARBA00038502"/>
    </source>
</evidence>
<dbReference type="Proteomes" id="UP000800039">
    <property type="component" value="Unassembled WGS sequence"/>
</dbReference>
<dbReference type="RefSeq" id="XP_040782875.1">
    <property type="nucleotide sequence ID" value="XM_040936234.1"/>
</dbReference>
<comment type="caution">
    <text evidence="5">The sequence shown here is derived from an EMBL/GenBank/DDBJ whole genome shotgun (WGS) entry which is preliminary data.</text>
</comment>
<evidence type="ECO:0000256" key="2">
    <source>
        <dbReference type="ARBA" id="ARBA00023315"/>
    </source>
</evidence>
<name>A0A9P4G7E8_9PLEO</name>
<proteinExistence type="inferred from homology"/>
<feature type="domain" description="N-acetyltransferase" evidence="4">
    <location>
        <begin position="43"/>
        <end position="206"/>
    </location>
</feature>
<keyword evidence="1" id="KW-0808">Transferase</keyword>
<dbReference type="InterPro" id="IPR051531">
    <property type="entry name" value="N-acetyltransferase"/>
</dbReference>
<evidence type="ECO:0000259" key="4">
    <source>
        <dbReference type="PROSITE" id="PS51186"/>
    </source>
</evidence>
<evidence type="ECO:0000313" key="6">
    <source>
        <dbReference type="Proteomes" id="UP000800039"/>
    </source>
</evidence>
<keyword evidence="6" id="KW-1185">Reference proteome</keyword>
<dbReference type="EMBL" id="ML976620">
    <property type="protein sequence ID" value="KAF1840312.1"/>
    <property type="molecule type" value="Genomic_DNA"/>
</dbReference>
<evidence type="ECO:0000256" key="1">
    <source>
        <dbReference type="ARBA" id="ARBA00022679"/>
    </source>
</evidence>
<dbReference type="PANTHER" id="PTHR43792">
    <property type="entry name" value="GNAT FAMILY, PUTATIVE (AFU_ORTHOLOGUE AFUA_3G00765)-RELATED-RELATED"/>
    <property type="match status" value="1"/>
</dbReference>
<dbReference type="InterPro" id="IPR000182">
    <property type="entry name" value="GNAT_dom"/>
</dbReference>
<comment type="similarity">
    <text evidence="3">Belongs to the acetyltransferase family. RimJ subfamily.</text>
</comment>
<dbReference type="InterPro" id="IPR016181">
    <property type="entry name" value="Acyl_CoA_acyltransferase"/>
</dbReference>
<reference evidence="5" key="1">
    <citation type="submission" date="2020-01" db="EMBL/GenBank/DDBJ databases">
        <authorList>
            <consortium name="DOE Joint Genome Institute"/>
            <person name="Haridas S."/>
            <person name="Albert R."/>
            <person name="Binder M."/>
            <person name="Bloem J."/>
            <person name="Labutti K."/>
            <person name="Salamov A."/>
            <person name="Andreopoulos B."/>
            <person name="Baker S.E."/>
            <person name="Barry K."/>
            <person name="Bills G."/>
            <person name="Bluhm B.H."/>
            <person name="Cannon C."/>
            <person name="Castanera R."/>
            <person name="Culley D.E."/>
            <person name="Daum C."/>
            <person name="Ezra D."/>
            <person name="Gonzalez J.B."/>
            <person name="Henrissat B."/>
            <person name="Kuo A."/>
            <person name="Liang C."/>
            <person name="Lipzen A."/>
            <person name="Lutzoni F."/>
            <person name="Magnuson J."/>
            <person name="Mondo S."/>
            <person name="Nolan M."/>
            <person name="Ohm R."/>
            <person name="Pangilinan J."/>
            <person name="Park H.-J."/>
            <person name="Ramirez L."/>
            <person name="Alfaro M."/>
            <person name="Sun H."/>
            <person name="Tritt A."/>
            <person name="Yoshinaga Y."/>
            <person name="Zwiers L.-H."/>
            <person name="Turgeon B.G."/>
            <person name="Goodwin S.B."/>
            <person name="Spatafora J.W."/>
            <person name="Crous P.W."/>
            <person name="Grigoriev I.V."/>
        </authorList>
    </citation>
    <scope>NUCLEOTIDE SEQUENCE</scope>
    <source>
        <strain evidence="5">CBS 394.84</strain>
    </source>
</reference>
<organism evidence="5 6">
    <name type="scientific">Cucurbitaria berberidis CBS 394.84</name>
    <dbReference type="NCBI Taxonomy" id="1168544"/>
    <lineage>
        <taxon>Eukaryota</taxon>
        <taxon>Fungi</taxon>
        <taxon>Dikarya</taxon>
        <taxon>Ascomycota</taxon>
        <taxon>Pezizomycotina</taxon>
        <taxon>Dothideomycetes</taxon>
        <taxon>Pleosporomycetidae</taxon>
        <taxon>Pleosporales</taxon>
        <taxon>Pleosporineae</taxon>
        <taxon>Cucurbitariaceae</taxon>
        <taxon>Cucurbitaria</taxon>
    </lineage>
</organism>
<keyword evidence="2" id="KW-0012">Acyltransferase</keyword>
<accession>A0A9P4G7E8</accession>
<sequence>MAVDPSHDFLSSSGSTTIYTHSTDLASRGKSNLHIASLKFPELQLRLPVEDDAAALLRLFTDHRNIQYDKSCSGLDTPTAISALIKQWLDVSQPLKRANIVVVVEGKTVGTGGLGWIGRRKSDGKLIGDAGMMLDSDLRRKGYAYEALCMVIDHGFRVLGMDEVHVSCVDANVAFKGMMNVKFGFGAQPIQDKMFGNEWIWRVTREMWCASEHSDEGRERDIVT</sequence>
<dbReference type="OrthoDB" id="64477at2759"/>
<protein>
    <submittedName>
        <fullName evidence="5">Acyl-CoA N-acyltransferase</fullName>
    </submittedName>
</protein>
<dbReference type="SUPFAM" id="SSF55729">
    <property type="entry name" value="Acyl-CoA N-acyltransferases (Nat)"/>
    <property type="match status" value="1"/>
</dbReference>
<dbReference type="PANTHER" id="PTHR43792:SF8">
    <property type="entry name" value="[RIBOSOMAL PROTEIN US5]-ALANINE N-ACETYLTRANSFERASE"/>
    <property type="match status" value="1"/>
</dbReference>
<gene>
    <name evidence="5" type="ORF">K460DRAFT_399287</name>
</gene>
<dbReference type="PROSITE" id="PS51186">
    <property type="entry name" value="GNAT"/>
    <property type="match status" value="1"/>
</dbReference>
<dbReference type="Pfam" id="PF13302">
    <property type="entry name" value="Acetyltransf_3"/>
    <property type="match status" value="1"/>
</dbReference>
<dbReference type="GO" id="GO:0016747">
    <property type="term" value="F:acyltransferase activity, transferring groups other than amino-acyl groups"/>
    <property type="evidence" value="ECO:0007669"/>
    <property type="project" value="InterPro"/>
</dbReference>
<dbReference type="Gene3D" id="3.40.630.30">
    <property type="match status" value="1"/>
</dbReference>